<sequence length="167" mass="17760">MTRLHLTRPLDRAARALRLGATVLASAGFVVVVLAFAWTIFSRYVLGTASDGAEEIATAAYLWVVMLGAALAVRQSEHVAFDLLVSVLPPRAGRWLAAAGGLAAGLALLAALPVTVDYIAFLWREKTPALRIPLDRLYFCFPVFQGVTGLALTVNALRGALGREDGA</sequence>
<accession>A0A5B8G291</accession>
<keyword evidence="7 9" id="KW-0472">Membrane</keyword>
<keyword evidence="3" id="KW-1003">Cell membrane</keyword>
<keyword evidence="6 9" id="KW-1133">Transmembrane helix</keyword>
<comment type="function">
    <text evidence="9">Part of the tripartite ATP-independent periplasmic (TRAP) transport system.</text>
</comment>
<gene>
    <name evidence="11" type="ORF">FDP22_19300</name>
</gene>
<dbReference type="GO" id="GO:0022857">
    <property type="term" value="F:transmembrane transporter activity"/>
    <property type="evidence" value="ECO:0007669"/>
    <property type="project" value="UniProtKB-UniRule"/>
</dbReference>
<evidence type="ECO:0000256" key="4">
    <source>
        <dbReference type="ARBA" id="ARBA00022519"/>
    </source>
</evidence>
<evidence type="ECO:0000256" key="8">
    <source>
        <dbReference type="ARBA" id="ARBA00038436"/>
    </source>
</evidence>
<dbReference type="Pfam" id="PF04290">
    <property type="entry name" value="DctQ"/>
    <property type="match status" value="1"/>
</dbReference>
<geneLocation type="plasmid" evidence="12">
    <name>pd4m1a</name>
</geneLocation>
<feature type="transmembrane region" description="Helical" evidence="9">
    <location>
        <begin position="95"/>
        <end position="116"/>
    </location>
</feature>
<dbReference type="Proteomes" id="UP000305888">
    <property type="component" value="Plasmid pD4M1A"/>
</dbReference>
<keyword evidence="4 9" id="KW-0997">Cell inner membrane</keyword>
<organism evidence="11 12">
    <name type="scientific">Paroceanicella profunda</name>
    <dbReference type="NCBI Taxonomy" id="2579971"/>
    <lineage>
        <taxon>Bacteria</taxon>
        <taxon>Pseudomonadati</taxon>
        <taxon>Pseudomonadota</taxon>
        <taxon>Alphaproteobacteria</taxon>
        <taxon>Rhodobacterales</taxon>
        <taxon>Paracoccaceae</taxon>
        <taxon>Paroceanicella</taxon>
    </lineage>
</organism>
<dbReference type="EMBL" id="CP040819">
    <property type="protein sequence ID" value="QDL94020.1"/>
    <property type="molecule type" value="Genomic_DNA"/>
</dbReference>
<comment type="subcellular location">
    <subcellularLocation>
        <location evidence="1 9">Cell inner membrane</location>
        <topology evidence="1 9">Multi-pass membrane protein</topology>
    </subcellularLocation>
</comment>
<keyword evidence="2 9" id="KW-0813">Transport</keyword>
<feature type="transmembrane region" description="Helical" evidence="9">
    <location>
        <begin position="136"/>
        <end position="157"/>
    </location>
</feature>
<dbReference type="OrthoDB" id="4964541at2"/>
<evidence type="ECO:0000256" key="7">
    <source>
        <dbReference type="ARBA" id="ARBA00023136"/>
    </source>
</evidence>
<evidence type="ECO:0000256" key="3">
    <source>
        <dbReference type="ARBA" id="ARBA00022475"/>
    </source>
</evidence>
<dbReference type="PANTHER" id="PTHR35011">
    <property type="entry name" value="2,3-DIKETO-L-GULONATE TRAP TRANSPORTER SMALL PERMEASE PROTEIN YIAM"/>
    <property type="match status" value="1"/>
</dbReference>
<evidence type="ECO:0000256" key="9">
    <source>
        <dbReference type="RuleBase" id="RU369079"/>
    </source>
</evidence>
<dbReference type="AlphaFoldDB" id="A0A5B8G291"/>
<evidence type="ECO:0000313" key="11">
    <source>
        <dbReference type="EMBL" id="QDL94020.1"/>
    </source>
</evidence>
<dbReference type="GO" id="GO:0005886">
    <property type="term" value="C:plasma membrane"/>
    <property type="evidence" value="ECO:0007669"/>
    <property type="project" value="UniProtKB-SubCell"/>
</dbReference>
<dbReference type="PANTHER" id="PTHR35011:SF2">
    <property type="entry name" value="2,3-DIKETO-L-GULONATE TRAP TRANSPORTER SMALL PERMEASE PROTEIN YIAM"/>
    <property type="match status" value="1"/>
</dbReference>
<keyword evidence="12" id="KW-1185">Reference proteome</keyword>
<reference evidence="11 12" key="1">
    <citation type="submission" date="2019-06" db="EMBL/GenBank/DDBJ databases">
        <title>Genome sequence of Rhodobacteraceae bacterium D4M1.</title>
        <authorList>
            <person name="Cao J."/>
        </authorList>
    </citation>
    <scope>NUCLEOTIDE SEQUENCE [LARGE SCALE GENOMIC DNA]</scope>
    <source>
        <strain evidence="11 12">D4M1</strain>
        <plasmid evidence="12">pd4m1a</plasmid>
    </source>
</reference>
<evidence type="ECO:0000313" key="12">
    <source>
        <dbReference type="Proteomes" id="UP000305888"/>
    </source>
</evidence>
<keyword evidence="11" id="KW-0614">Plasmid</keyword>
<dbReference type="GO" id="GO:0015740">
    <property type="term" value="P:C4-dicarboxylate transport"/>
    <property type="evidence" value="ECO:0007669"/>
    <property type="project" value="TreeGrafter"/>
</dbReference>
<evidence type="ECO:0000256" key="5">
    <source>
        <dbReference type="ARBA" id="ARBA00022692"/>
    </source>
</evidence>
<comment type="similarity">
    <text evidence="8 9">Belongs to the TRAP transporter small permease family.</text>
</comment>
<proteinExistence type="inferred from homology"/>
<feature type="domain" description="Tripartite ATP-independent periplasmic transporters DctQ component" evidence="10">
    <location>
        <begin position="33"/>
        <end position="159"/>
    </location>
</feature>
<keyword evidence="5 9" id="KW-0812">Transmembrane</keyword>
<dbReference type="InterPro" id="IPR055348">
    <property type="entry name" value="DctQ"/>
</dbReference>
<evidence type="ECO:0000256" key="1">
    <source>
        <dbReference type="ARBA" id="ARBA00004429"/>
    </source>
</evidence>
<dbReference type="KEGG" id="ppru:FDP22_19300"/>
<comment type="subunit">
    <text evidence="9">The complex comprises the extracytoplasmic solute receptor protein and the two transmembrane proteins.</text>
</comment>
<feature type="transmembrane region" description="Helical" evidence="9">
    <location>
        <begin position="56"/>
        <end position="74"/>
    </location>
</feature>
<evidence type="ECO:0000259" key="10">
    <source>
        <dbReference type="Pfam" id="PF04290"/>
    </source>
</evidence>
<evidence type="ECO:0000256" key="6">
    <source>
        <dbReference type="ARBA" id="ARBA00022989"/>
    </source>
</evidence>
<feature type="transmembrane region" description="Helical" evidence="9">
    <location>
        <begin position="21"/>
        <end position="41"/>
    </location>
</feature>
<protein>
    <recommendedName>
        <fullName evidence="9">TRAP transporter small permease protein</fullName>
    </recommendedName>
</protein>
<dbReference type="InterPro" id="IPR007387">
    <property type="entry name" value="TRAP_DctQ"/>
</dbReference>
<dbReference type="RefSeq" id="WP_138573545.1">
    <property type="nucleotide sequence ID" value="NZ_CP040819.1"/>
</dbReference>
<evidence type="ECO:0000256" key="2">
    <source>
        <dbReference type="ARBA" id="ARBA00022448"/>
    </source>
</evidence>
<name>A0A5B8G291_9RHOB</name>